<protein>
    <recommendedName>
        <fullName evidence="12">Protein sleepless</fullName>
    </recommendedName>
</protein>
<keyword evidence="6" id="KW-0472">Membrane</keyword>
<evidence type="ECO:0008006" key="12">
    <source>
        <dbReference type="Google" id="ProtNLM"/>
    </source>
</evidence>
<keyword evidence="3" id="KW-0812">Transmembrane</keyword>
<dbReference type="GeneID" id="109541268"/>
<evidence type="ECO:0000256" key="4">
    <source>
        <dbReference type="ARBA" id="ARBA00022729"/>
    </source>
</evidence>
<feature type="signal peptide" evidence="9">
    <location>
        <begin position="1"/>
        <end position="26"/>
    </location>
</feature>
<dbReference type="Pfam" id="PF17064">
    <property type="entry name" value="QVR"/>
    <property type="match status" value="1"/>
</dbReference>
<name>A0AAR5PXB1_DENPD</name>
<comment type="subcellular location">
    <subcellularLocation>
        <location evidence="1">Membrane</location>
        <topology evidence="1">Lipid-anchor</topology>
        <topology evidence="1">GPI-anchor</topology>
    </subcellularLocation>
</comment>
<accession>A0AAR5PXB1</accession>
<proteinExistence type="predicted"/>
<evidence type="ECO:0000256" key="6">
    <source>
        <dbReference type="ARBA" id="ARBA00023136"/>
    </source>
</evidence>
<evidence type="ECO:0000313" key="10">
    <source>
        <dbReference type="EnsemblMetazoa" id="XP_019765638.1"/>
    </source>
</evidence>
<keyword evidence="8" id="KW-0449">Lipoprotein</keyword>
<evidence type="ECO:0000256" key="5">
    <source>
        <dbReference type="ARBA" id="ARBA00022989"/>
    </source>
</evidence>
<reference evidence="10" key="2">
    <citation type="submission" date="2024-08" db="UniProtKB">
        <authorList>
            <consortium name="EnsemblMetazoa"/>
        </authorList>
    </citation>
    <scope>IDENTIFICATION</scope>
</reference>
<feature type="chain" id="PRO_5043658524" description="Protein sleepless" evidence="9">
    <location>
        <begin position="27"/>
        <end position="169"/>
    </location>
</feature>
<evidence type="ECO:0000256" key="2">
    <source>
        <dbReference type="ARBA" id="ARBA00022622"/>
    </source>
</evidence>
<dbReference type="GO" id="GO:0032222">
    <property type="term" value="P:regulation of synaptic transmission, cholinergic"/>
    <property type="evidence" value="ECO:0007669"/>
    <property type="project" value="InterPro"/>
</dbReference>
<dbReference type="PANTHER" id="PTHR33562:SF29">
    <property type="entry name" value="PROTEIN SLEEPLESS"/>
    <property type="match status" value="1"/>
</dbReference>
<dbReference type="AlphaFoldDB" id="A0AAR5PXB1"/>
<evidence type="ECO:0000256" key="1">
    <source>
        <dbReference type="ARBA" id="ARBA00004589"/>
    </source>
</evidence>
<evidence type="ECO:0000313" key="11">
    <source>
        <dbReference type="Proteomes" id="UP000019118"/>
    </source>
</evidence>
<dbReference type="InterPro" id="IPR050975">
    <property type="entry name" value="Sleep_regulator"/>
</dbReference>
<reference evidence="11" key="1">
    <citation type="journal article" date="2013" name="Genome Biol.">
        <title>Draft genome of the mountain pine beetle, Dendroctonus ponderosae Hopkins, a major forest pest.</title>
        <authorList>
            <person name="Keeling C.I."/>
            <person name="Yuen M.M."/>
            <person name="Liao N.Y."/>
            <person name="Docking T.R."/>
            <person name="Chan S.K."/>
            <person name="Taylor G.A."/>
            <person name="Palmquist D.L."/>
            <person name="Jackman S.D."/>
            <person name="Nguyen A."/>
            <person name="Li M."/>
            <person name="Henderson H."/>
            <person name="Janes J.K."/>
            <person name="Zhao Y."/>
            <person name="Pandoh P."/>
            <person name="Moore R."/>
            <person name="Sperling F.A."/>
            <person name="Huber D.P."/>
            <person name="Birol I."/>
            <person name="Jones S.J."/>
            <person name="Bohlmann J."/>
        </authorList>
    </citation>
    <scope>NUCLEOTIDE SEQUENCE</scope>
</reference>
<keyword evidence="5" id="KW-1133">Transmembrane helix</keyword>
<sequence length="169" mass="19073">MLLDSCKDCVSVILVLFIQNFLGSEAIECYKCAFAPYIYFTNESSFCKDFDHSNRFIVDCPYSTFCVKKNTYAIINGVSINGTERDCASQKLDTQSLSNGKWHPETRVEEPYEEGCKANEDKGLRTAYVEHCYCRGELCNSGKTVFEFGLFTILLNSLAVHQAVGFMVL</sequence>
<keyword evidence="2" id="KW-0336">GPI-anchor</keyword>
<evidence type="ECO:0000256" key="9">
    <source>
        <dbReference type="SAM" id="SignalP"/>
    </source>
</evidence>
<dbReference type="KEGG" id="dpa:109541268"/>
<keyword evidence="4 9" id="KW-0732">Signal</keyword>
<organism evidence="10 11">
    <name type="scientific">Dendroctonus ponderosae</name>
    <name type="common">Mountain pine beetle</name>
    <dbReference type="NCBI Taxonomy" id="77166"/>
    <lineage>
        <taxon>Eukaryota</taxon>
        <taxon>Metazoa</taxon>
        <taxon>Ecdysozoa</taxon>
        <taxon>Arthropoda</taxon>
        <taxon>Hexapoda</taxon>
        <taxon>Insecta</taxon>
        <taxon>Pterygota</taxon>
        <taxon>Neoptera</taxon>
        <taxon>Endopterygota</taxon>
        <taxon>Coleoptera</taxon>
        <taxon>Polyphaga</taxon>
        <taxon>Cucujiformia</taxon>
        <taxon>Curculionidae</taxon>
        <taxon>Scolytinae</taxon>
        <taxon>Dendroctonus</taxon>
    </lineage>
</organism>
<evidence type="ECO:0000256" key="7">
    <source>
        <dbReference type="ARBA" id="ARBA00023180"/>
    </source>
</evidence>
<dbReference type="EnsemblMetazoa" id="XM_019910079.1">
    <property type="protein sequence ID" value="XP_019765638.1"/>
    <property type="gene ID" value="LOC109541268"/>
</dbReference>
<dbReference type="GO" id="GO:0030431">
    <property type="term" value="P:sleep"/>
    <property type="evidence" value="ECO:0007669"/>
    <property type="project" value="InterPro"/>
</dbReference>
<dbReference type="Proteomes" id="UP000019118">
    <property type="component" value="Unassembled WGS sequence"/>
</dbReference>
<evidence type="ECO:0000256" key="3">
    <source>
        <dbReference type="ARBA" id="ARBA00022692"/>
    </source>
</evidence>
<dbReference type="PANTHER" id="PTHR33562">
    <property type="entry name" value="ATILLA, ISOFORM B-RELATED-RELATED"/>
    <property type="match status" value="1"/>
</dbReference>
<keyword evidence="11" id="KW-1185">Reference proteome</keyword>
<dbReference type="GO" id="GO:0098552">
    <property type="term" value="C:side of membrane"/>
    <property type="evidence" value="ECO:0007669"/>
    <property type="project" value="UniProtKB-KW"/>
</dbReference>
<dbReference type="InterPro" id="IPR031424">
    <property type="entry name" value="QVR-like"/>
</dbReference>
<keyword evidence="7" id="KW-0325">Glycoprotein</keyword>
<evidence type="ECO:0000256" key="8">
    <source>
        <dbReference type="ARBA" id="ARBA00023288"/>
    </source>
</evidence>